<accession>A0A3E2BQC7</accession>
<dbReference type="Pfam" id="PF05198">
    <property type="entry name" value="IF3_N"/>
    <property type="match status" value="1"/>
</dbReference>
<dbReference type="FunFam" id="3.30.110.10:FF:000001">
    <property type="entry name" value="Translation initiation factor IF-3"/>
    <property type="match status" value="1"/>
</dbReference>
<dbReference type="SUPFAM" id="SSF55200">
    <property type="entry name" value="Translation initiation factor IF3, C-terminal domain"/>
    <property type="match status" value="1"/>
</dbReference>
<dbReference type="EMBL" id="QUAH01000001">
    <property type="protein sequence ID" value="RFT16945.1"/>
    <property type="molecule type" value="Genomic_DNA"/>
</dbReference>
<reference evidence="10 11" key="1">
    <citation type="submission" date="2018-08" db="EMBL/GenBank/DDBJ databases">
        <title>Genome analysis of the thermophilic bacterium of the candidate phylum Aminicenantes from deep subsurface aquifer revealed its physiology and ecological role.</title>
        <authorList>
            <person name="Kadnikov V.V."/>
            <person name="Mardanov A.V."/>
            <person name="Beletsky A.V."/>
            <person name="Karnachuk O.V."/>
            <person name="Ravin N.V."/>
        </authorList>
    </citation>
    <scope>NUCLEOTIDE SEQUENCE [LARGE SCALE GENOMIC DNA]</scope>
    <source>
        <strain evidence="10">BY38</strain>
    </source>
</reference>
<keyword evidence="4" id="KW-0963">Cytoplasm</keyword>
<evidence type="ECO:0000259" key="9">
    <source>
        <dbReference type="Pfam" id="PF05198"/>
    </source>
</evidence>
<evidence type="ECO:0000256" key="2">
    <source>
        <dbReference type="ARBA" id="ARBA00022540"/>
    </source>
</evidence>
<proteinExistence type="inferred from homology"/>
<dbReference type="Pfam" id="PF00707">
    <property type="entry name" value="IF3_C"/>
    <property type="match status" value="1"/>
</dbReference>
<dbReference type="GO" id="GO:0005829">
    <property type="term" value="C:cytosol"/>
    <property type="evidence" value="ECO:0007669"/>
    <property type="project" value="TreeGrafter"/>
</dbReference>
<feature type="domain" description="Translation initiation factor 3 N-terminal" evidence="9">
    <location>
        <begin position="2"/>
        <end position="67"/>
    </location>
</feature>
<organism evidence="10 11">
    <name type="scientific">Candidatus Saccharicenans subterraneus</name>
    <dbReference type="NCBI Taxonomy" id="2508984"/>
    <lineage>
        <taxon>Bacteria</taxon>
        <taxon>Candidatus Aminicenantota</taxon>
        <taxon>Candidatus Aminicenantia</taxon>
        <taxon>Candidatus Aminicenantales</taxon>
        <taxon>Candidatus Saccharicenantaceae</taxon>
        <taxon>Candidatus Saccharicenans</taxon>
    </lineage>
</organism>
<dbReference type="NCBIfam" id="TIGR00168">
    <property type="entry name" value="infC"/>
    <property type="match status" value="1"/>
</dbReference>
<dbReference type="InterPro" id="IPR019813">
    <property type="entry name" value="Translation_initiation_fac3_CS"/>
</dbReference>
<protein>
    <recommendedName>
        <fullName evidence="4 5">Translation initiation factor IF-3</fullName>
    </recommendedName>
</protein>
<dbReference type="SUPFAM" id="SSF54364">
    <property type="entry name" value="Translation initiation factor IF3, N-terminal domain"/>
    <property type="match status" value="1"/>
</dbReference>
<feature type="domain" description="Translation initiation factor 3 C-terminal" evidence="8">
    <location>
        <begin position="74"/>
        <end position="156"/>
    </location>
</feature>
<evidence type="ECO:0000259" key="8">
    <source>
        <dbReference type="Pfam" id="PF00707"/>
    </source>
</evidence>
<feature type="compositionally biased region" description="Low complexity" evidence="7">
    <location>
        <begin position="182"/>
        <end position="192"/>
    </location>
</feature>
<evidence type="ECO:0000256" key="3">
    <source>
        <dbReference type="ARBA" id="ARBA00022917"/>
    </source>
</evidence>
<evidence type="ECO:0000256" key="1">
    <source>
        <dbReference type="ARBA" id="ARBA00005439"/>
    </source>
</evidence>
<dbReference type="InterPro" id="IPR036788">
    <property type="entry name" value="T_IF-3_C_sf"/>
</dbReference>
<evidence type="ECO:0000256" key="7">
    <source>
        <dbReference type="SAM" id="MobiDB-lite"/>
    </source>
</evidence>
<dbReference type="GO" id="GO:0016020">
    <property type="term" value="C:membrane"/>
    <property type="evidence" value="ECO:0007669"/>
    <property type="project" value="TreeGrafter"/>
</dbReference>
<comment type="subcellular location">
    <subcellularLocation>
        <location evidence="4 6">Cytoplasm</location>
    </subcellularLocation>
</comment>
<dbReference type="Gene3D" id="3.10.20.80">
    <property type="entry name" value="Translation initiation factor 3 (IF-3), N-terminal domain"/>
    <property type="match status" value="1"/>
</dbReference>
<dbReference type="Gene3D" id="3.30.110.10">
    <property type="entry name" value="Translation initiation factor 3 (IF-3), C-terminal domain"/>
    <property type="match status" value="1"/>
</dbReference>
<dbReference type="HAMAP" id="MF_00080">
    <property type="entry name" value="IF_3"/>
    <property type="match status" value="1"/>
</dbReference>
<dbReference type="PROSITE" id="PS00938">
    <property type="entry name" value="IF3"/>
    <property type="match status" value="1"/>
</dbReference>
<dbReference type="FunFam" id="3.10.20.80:FF:000001">
    <property type="entry name" value="Translation initiation factor IF-3"/>
    <property type="match status" value="1"/>
</dbReference>
<dbReference type="InterPro" id="IPR001288">
    <property type="entry name" value="Translation_initiation_fac_3"/>
</dbReference>
<evidence type="ECO:0000313" key="11">
    <source>
        <dbReference type="Proteomes" id="UP000257323"/>
    </source>
</evidence>
<keyword evidence="2 4" id="KW-0396">Initiation factor</keyword>
<dbReference type="GO" id="GO:0003743">
    <property type="term" value="F:translation initiation factor activity"/>
    <property type="evidence" value="ECO:0007669"/>
    <property type="project" value="UniProtKB-UniRule"/>
</dbReference>
<dbReference type="InterPro" id="IPR019815">
    <property type="entry name" value="Translation_initiation_fac_3_C"/>
</dbReference>
<evidence type="ECO:0000256" key="5">
    <source>
        <dbReference type="NCBIfam" id="TIGR00168"/>
    </source>
</evidence>
<sequence>MIRAPEIRVIDEDKNQLGIMTVPQALALARDKGLDLVEIAPQASPPVCRIMDYGKFLYELHKKEHEAKKHQKQVQIKEIKFRPKISIHDYNFKMKHVRRFIEEGNKVKITIMIRGRERAHPEMAQQIMDRILADVSDIARQDGEVKTHDWASTALIVPIKTGGKDAKTKNQQSSQKEVQDNSQQESAAQKSQQEPHSD</sequence>
<evidence type="ECO:0000313" key="10">
    <source>
        <dbReference type="EMBL" id="RFT16945.1"/>
    </source>
</evidence>
<dbReference type="GO" id="GO:0043022">
    <property type="term" value="F:ribosome binding"/>
    <property type="evidence" value="ECO:0007669"/>
    <property type="project" value="UniProtKB-ARBA"/>
</dbReference>
<dbReference type="InterPro" id="IPR019814">
    <property type="entry name" value="Translation_initiation_fac_3_N"/>
</dbReference>
<comment type="similarity">
    <text evidence="1 4 6">Belongs to the IF-3 family.</text>
</comment>
<gene>
    <name evidence="4" type="primary">infC</name>
    <name evidence="10" type="ORF">OP8BY_0887</name>
</gene>
<dbReference type="GO" id="GO:0032790">
    <property type="term" value="P:ribosome disassembly"/>
    <property type="evidence" value="ECO:0007669"/>
    <property type="project" value="TreeGrafter"/>
</dbReference>
<comment type="caution">
    <text evidence="10">The sequence shown here is derived from an EMBL/GenBank/DDBJ whole genome shotgun (WGS) entry which is preliminary data.</text>
</comment>
<dbReference type="InterPro" id="IPR036787">
    <property type="entry name" value="T_IF-3_N_sf"/>
</dbReference>
<evidence type="ECO:0000256" key="4">
    <source>
        <dbReference type="HAMAP-Rule" id="MF_00080"/>
    </source>
</evidence>
<comment type="function">
    <text evidence="4 6">IF-3 binds to the 30S ribosomal subunit and shifts the equilibrium between 70S ribosomes and their 50S and 30S subunits in favor of the free subunits, thus enhancing the availability of 30S subunits on which protein synthesis initiation begins.</text>
</comment>
<evidence type="ECO:0000256" key="6">
    <source>
        <dbReference type="RuleBase" id="RU000646"/>
    </source>
</evidence>
<comment type="subunit">
    <text evidence="4 6">Monomer.</text>
</comment>
<name>A0A3E2BQC7_9BACT</name>
<dbReference type="PANTHER" id="PTHR10938:SF0">
    <property type="entry name" value="TRANSLATION INITIATION FACTOR IF-3, MITOCHONDRIAL"/>
    <property type="match status" value="1"/>
</dbReference>
<dbReference type="PANTHER" id="PTHR10938">
    <property type="entry name" value="TRANSLATION INITIATION FACTOR IF-3"/>
    <property type="match status" value="1"/>
</dbReference>
<feature type="region of interest" description="Disordered" evidence="7">
    <location>
        <begin position="160"/>
        <end position="198"/>
    </location>
</feature>
<dbReference type="AlphaFoldDB" id="A0A3E2BQC7"/>
<dbReference type="Proteomes" id="UP000257323">
    <property type="component" value="Unassembled WGS sequence"/>
</dbReference>
<keyword evidence="3 4" id="KW-0648">Protein biosynthesis</keyword>